<organism evidence="10 11">
    <name type="scientific">Lapidilactobacillus dextrinicus DSM 20335</name>
    <dbReference type="NCBI Taxonomy" id="1423738"/>
    <lineage>
        <taxon>Bacteria</taxon>
        <taxon>Bacillati</taxon>
        <taxon>Bacillota</taxon>
        <taxon>Bacilli</taxon>
        <taxon>Lactobacillales</taxon>
        <taxon>Lactobacillaceae</taxon>
        <taxon>Lapidilactobacillus</taxon>
    </lineage>
</organism>
<name>A0A0R2BKH3_9LACO</name>
<dbReference type="InterPro" id="IPR016032">
    <property type="entry name" value="Sig_transdc_resp-reg_C-effctor"/>
</dbReference>
<accession>A0A0R2BKH3</accession>
<dbReference type="PANTHER" id="PTHR48111">
    <property type="entry name" value="REGULATOR OF RPOS"/>
    <property type="match status" value="1"/>
</dbReference>
<comment type="caution">
    <text evidence="10">The sequence shown here is derived from an EMBL/GenBank/DDBJ whole genome shotgun (WGS) entry which is preliminary data.</text>
</comment>
<dbReference type="Gene3D" id="3.40.50.2300">
    <property type="match status" value="1"/>
</dbReference>
<dbReference type="GO" id="GO:0006355">
    <property type="term" value="P:regulation of DNA-templated transcription"/>
    <property type="evidence" value="ECO:0007669"/>
    <property type="project" value="InterPro"/>
</dbReference>
<feature type="domain" description="Response regulatory" evidence="8">
    <location>
        <begin position="1"/>
        <end position="112"/>
    </location>
</feature>
<dbReference type="Proteomes" id="UP000051813">
    <property type="component" value="Unassembled WGS sequence"/>
</dbReference>
<evidence type="ECO:0000313" key="11">
    <source>
        <dbReference type="Proteomes" id="UP000051813"/>
    </source>
</evidence>
<keyword evidence="5" id="KW-0804">Transcription</keyword>
<dbReference type="OrthoDB" id="9790442at2"/>
<dbReference type="Gene3D" id="6.10.250.690">
    <property type="match status" value="1"/>
</dbReference>
<dbReference type="CDD" id="cd00383">
    <property type="entry name" value="trans_reg_C"/>
    <property type="match status" value="1"/>
</dbReference>
<dbReference type="GO" id="GO:0032993">
    <property type="term" value="C:protein-DNA complex"/>
    <property type="evidence" value="ECO:0007669"/>
    <property type="project" value="TreeGrafter"/>
</dbReference>
<feature type="DNA-binding region" description="OmpR/PhoB-type" evidence="7">
    <location>
        <begin position="126"/>
        <end position="224"/>
    </location>
</feature>
<dbReference type="GO" id="GO:0005829">
    <property type="term" value="C:cytosol"/>
    <property type="evidence" value="ECO:0007669"/>
    <property type="project" value="TreeGrafter"/>
</dbReference>
<feature type="domain" description="OmpR/PhoB-type" evidence="9">
    <location>
        <begin position="126"/>
        <end position="224"/>
    </location>
</feature>
<evidence type="ECO:0000256" key="4">
    <source>
        <dbReference type="ARBA" id="ARBA00023125"/>
    </source>
</evidence>
<dbReference type="Pfam" id="PF00486">
    <property type="entry name" value="Trans_reg_C"/>
    <property type="match status" value="1"/>
</dbReference>
<dbReference type="PATRIC" id="fig|1423738.3.peg.961"/>
<keyword evidence="1 6" id="KW-0597">Phosphoprotein</keyword>
<dbReference type="InterPro" id="IPR001789">
    <property type="entry name" value="Sig_transdc_resp-reg_receiver"/>
</dbReference>
<evidence type="ECO:0000256" key="1">
    <source>
        <dbReference type="ARBA" id="ARBA00022553"/>
    </source>
</evidence>
<evidence type="ECO:0000256" key="2">
    <source>
        <dbReference type="ARBA" id="ARBA00023012"/>
    </source>
</evidence>
<dbReference type="GO" id="GO:0000976">
    <property type="term" value="F:transcription cis-regulatory region binding"/>
    <property type="evidence" value="ECO:0007669"/>
    <property type="project" value="TreeGrafter"/>
</dbReference>
<dbReference type="PANTHER" id="PTHR48111:SF22">
    <property type="entry name" value="REGULATOR OF RPOS"/>
    <property type="match status" value="1"/>
</dbReference>
<dbReference type="FunFam" id="1.10.10.10:FF:000005">
    <property type="entry name" value="Two-component system response regulator"/>
    <property type="match status" value="1"/>
</dbReference>
<dbReference type="GO" id="GO:0000156">
    <property type="term" value="F:phosphorelay response regulator activity"/>
    <property type="evidence" value="ECO:0007669"/>
    <property type="project" value="TreeGrafter"/>
</dbReference>
<gene>
    <name evidence="10" type="ORF">FC84_GL000952</name>
</gene>
<evidence type="ECO:0000313" key="10">
    <source>
        <dbReference type="EMBL" id="KRM79648.1"/>
    </source>
</evidence>
<dbReference type="Gene3D" id="1.10.10.10">
    <property type="entry name" value="Winged helix-like DNA-binding domain superfamily/Winged helix DNA-binding domain"/>
    <property type="match status" value="1"/>
</dbReference>
<dbReference type="PROSITE" id="PS50110">
    <property type="entry name" value="RESPONSE_REGULATORY"/>
    <property type="match status" value="1"/>
</dbReference>
<keyword evidence="3" id="KW-0805">Transcription regulation</keyword>
<keyword evidence="11" id="KW-1185">Reference proteome</keyword>
<sequence>MIIEDEKNLARFLDLELSHEGYETSVEGNGRSGLELALSQEWDVILLDLMLPDLNGFEVCRRIRKEKTTPIIMVTAKDSVLDRVAGLDDGADDYLVKPFAIEELLARLRALIRRSELGGQAKQAEQKQLVFRDLIIEPQTRTVIRGNEIIQLSKREASLLLILVENANTVVSRDELLRNVWGYNEQVATNVVDVYIRYLRNKIDRPNRRSYIQTVRGTGYVMHS</sequence>
<dbReference type="InterPro" id="IPR011006">
    <property type="entry name" value="CheY-like_superfamily"/>
</dbReference>
<evidence type="ECO:0000256" key="6">
    <source>
        <dbReference type="PROSITE-ProRule" id="PRU00169"/>
    </source>
</evidence>
<evidence type="ECO:0000256" key="5">
    <source>
        <dbReference type="ARBA" id="ARBA00023163"/>
    </source>
</evidence>
<dbReference type="STRING" id="1423738.FC84_GL000952"/>
<evidence type="ECO:0000259" key="8">
    <source>
        <dbReference type="PROSITE" id="PS50110"/>
    </source>
</evidence>
<dbReference type="SUPFAM" id="SSF52172">
    <property type="entry name" value="CheY-like"/>
    <property type="match status" value="1"/>
</dbReference>
<keyword evidence="2" id="KW-0902">Two-component regulatory system</keyword>
<dbReference type="FunFam" id="3.40.50.2300:FF:000001">
    <property type="entry name" value="DNA-binding response regulator PhoB"/>
    <property type="match status" value="1"/>
</dbReference>
<dbReference type="InterPro" id="IPR036388">
    <property type="entry name" value="WH-like_DNA-bd_sf"/>
</dbReference>
<dbReference type="InterPro" id="IPR001867">
    <property type="entry name" value="OmpR/PhoB-type_DNA-bd"/>
</dbReference>
<dbReference type="SUPFAM" id="SSF46894">
    <property type="entry name" value="C-terminal effector domain of the bipartite response regulators"/>
    <property type="match status" value="1"/>
</dbReference>
<dbReference type="EMBL" id="AYYK01000002">
    <property type="protein sequence ID" value="KRM79648.1"/>
    <property type="molecule type" value="Genomic_DNA"/>
</dbReference>
<dbReference type="Pfam" id="PF00072">
    <property type="entry name" value="Response_reg"/>
    <property type="match status" value="1"/>
</dbReference>
<evidence type="ECO:0000259" key="9">
    <source>
        <dbReference type="PROSITE" id="PS51755"/>
    </source>
</evidence>
<reference evidence="10 11" key="1">
    <citation type="journal article" date="2015" name="Genome Announc.">
        <title>Expanding the biotechnology potential of lactobacilli through comparative genomics of 213 strains and associated genera.</title>
        <authorList>
            <person name="Sun Z."/>
            <person name="Harris H.M."/>
            <person name="McCann A."/>
            <person name="Guo C."/>
            <person name="Argimon S."/>
            <person name="Zhang W."/>
            <person name="Yang X."/>
            <person name="Jeffery I.B."/>
            <person name="Cooney J.C."/>
            <person name="Kagawa T.F."/>
            <person name="Liu W."/>
            <person name="Song Y."/>
            <person name="Salvetti E."/>
            <person name="Wrobel A."/>
            <person name="Rasinkangas P."/>
            <person name="Parkhill J."/>
            <person name="Rea M.C."/>
            <person name="O'Sullivan O."/>
            <person name="Ritari J."/>
            <person name="Douillard F.P."/>
            <person name="Paul Ross R."/>
            <person name="Yang R."/>
            <person name="Briner A.E."/>
            <person name="Felis G.E."/>
            <person name="de Vos W.M."/>
            <person name="Barrangou R."/>
            <person name="Klaenhammer T.R."/>
            <person name="Caufield P.W."/>
            <person name="Cui Y."/>
            <person name="Zhang H."/>
            <person name="O'Toole P.W."/>
        </authorList>
    </citation>
    <scope>NUCLEOTIDE SEQUENCE [LARGE SCALE GENOMIC DNA]</scope>
    <source>
        <strain evidence="10 11">DSM 20335</strain>
    </source>
</reference>
<keyword evidence="4 7" id="KW-0238">DNA-binding</keyword>
<dbReference type="PROSITE" id="PS51755">
    <property type="entry name" value="OMPR_PHOB"/>
    <property type="match status" value="1"/>
</dbReference>
<dbReference type="SMART" id="SM00448">
    <property type="entry name" value="REC"/>
    <property type="match status" value="1"/>
</dbReference>
<dbReference type="CDD" id="cd17574">
    <property type="entry name" value="REC_OmpR"/>
    <property type="match status" value="1"/>
</dbReference>
<proteinExistence type="predicted"/>
<dbReference type="SMART" id="SM00862">
    <property type="entry name" value="Trans_reg_C"/>
    <property type="match status" value="1"/>
</dbReference>
<protein>
    <submittedName>
        <fullName evidence="10">Response regulator</fullName>
    </submittedName>
</protein>
<dbReference type="AlphaFoldDB" id="A0A0R2BKH3"/>
<feature type="modified residue" description="4-aspartylphosphate" evidence="6">
    <location>
        <position position="48"/>
    </location>
</feature>
<evidence type="ECO:0000256" key="7">
    <source>
        <dbReference type="PROSITE-ProRule" id="PRU01091"/>
    </source>
</evidence>
<dbReference type="InterPro" id="IPR039420">
    <property type="entry name" value="WalR-like"/>
</dbReference>
<evidence type="ECO:0000256" key="3">
    <source>
        <dbReference type="ARBA" id="ARBA00023015"/>
    </source>
</evidence>